<dbReference type="AlphaFoldDB" id="A0A8E0RKS5"/>
<keyword evidence="4" id="KW-1185">Reference proteome</keyword>
<reference evidence="3" key="1">
    <citation type="submission" date="2019-05" db="EMBL/GenBank/DDBJ databases">
        <title>Annotation for the trematode Fasciolopsis buski.</title>
        <authorList>
            <person name="Choi Y.-J."/>
        </authorList>
    </citation>
    <scope>NUCLEOTIDE SEQUENCE</scope>
    <source>
        <strain evidence="3">HT</strain>
        <tissue evidence="3">Whole worm</tissue>
    </source>
</reference>
<dbReference type="PANTHER" id="PTHR16557">
    <property type="entry name" value="ALKYLATED DNA REPAIR PROTEIN ALKB-RELATED"/>
    <property type="match status" value="1"/>
</dbReference>
<dbReference type="GO" id="GO:0008198">
    <property type="term" value="F:ferrous iron binding"/>
    <property type="evidence" value="ECO:0007669"/>
    <property type="project" value="TreeGrafter"/>
</dbReference>
<dbReference type="EMBL" id="LUCM01011592">
    <property type="protein sequence ID" value="KAA0183739.1"/>
    <property type="molecule type" value="Genomic_DNA"/>
</dbReference>
<dbReference type="PANTHER" id="PTHR16557:SF2">
    <property type="entry name" value="NUCLEIC ACID DIOXYGENASE ALKBH1"/>
    <property type="match status" value="1"/>
</dbReference>
<dbReference type="GO" id="GO:0005737">
    <property type="term" value="C:cytoplasm"/>
    <property type="evidence" value="ECO:0007669"/>
    <property type="project" value="TreeGrafter"/>
</dbReference>
<keyword evidence="2" id="KW-1133">Transmembrane helix</keyword>
<feature type="transmembrane region" description="Helical" evidence="2">
    <location>
        <begin position="20"/>
        <end position="43"/>
    </location>
</feature>
<comment type="caution">
    <text evidence="3">The sequence shown here is derived from an EMBL/GenBank/DDBJ whole genome shotgun (WGS) entry which is preliminary data.</text>
</comment>
<organism evidence="3 4">
    <name type="scientific">Fasciolopsis buskii</name>
    <dbReference type="NCBI Taxonomy" id="27845"/>
    <lineage>
        <taxon>Eukaryota</taxon>
        <taxon>Metazoa</taxon>
        <taxon>Spiralia</taxon>
        <taxon>Lophotrochozoa</taxon>
        <taxon>Platyhelminthes</taxon>
        <taxon>Trematoda</taxon>
        <taxon>Digenea</taxon>
        <taxon>Plagiorchiida</taxon>
        <taxon>Echinostomata</taxon>
        <taxon>Echinostomatoidea</taxon>
        <taxon>Fasciolidae</taxon>
        <taxon>Fasciolopsis</taxon>
    </lineage>
</organism>
<accession>A0A8E0RKS5</accession>
<keyword evidence="1" id="KW-0408">Iron</keyword>
<evidence type="ECO:0000313" key="4">
    <source>
        <dbReference type="Proteomes" id="UP000728185"/>
    </source>
</evidence>
<dbReference type="GO" id="GO:0035516">
    <property type="term" value="F:broad specificity oxidative DNA demethylase activity"/>
    <property type="evidence" value="ECO:0007669"/>
    <property type="project" value="TreeGrafter"/>
</dbReference>
<sequence>MFQFGYPPDINIVVCGRFIFIISIVIFTVIFWLSIGPTGIYLFEAQSRIQPNPHFPHTSEATSVVPLVLRHGDVVVMLGRSRLAKHAVPAILFNHVSTGLSPEAYQMASRCGHQLCPDCSNAEVTEEQNHQTCAKCIAITNYLLSTRLNMNVRQVVPYGFRFSDFVL</sequence>
<dbReference type="InterPro" id="IPR004574">
    <property type="entry name" value="Alkb"/>
</dbReference>
<keyword evidence="2" id="KW-0472">Membrane</keyword>
<evidence type="ECO:0000313" key="3">
    <source>
        <dbReference type="EMBL" id="KAA0183739.1"/>
    </source>
</evidence>
<feature type="binding site" evidence="1">
    <location>
        <position position="86"/>
    </location>
    <ligand>
        <name>Fe cation</name>
        <dbReference type="ChEBI" id="CHEBI:24875"/>
        <note>catalytic</note>
    </ligand>
</feature>
<dbReference type="InterPro" id="IPR037151">
    <property type="entry name" value="AlkB-like_sf"/>
</dbReference>
<evidence type="ECO:0000256" key="1">
    <source>
        <dbReference type="PIRSR" id="PIRSR604574-2"/>
    </source>
</evidence>
<dbReference type="OrthoDB" id="6614653at2759"/>
<keyword evidence="2" id="KW-0812">Transmembrane</keyword>
<gene>
    <name evidence="3" type="ORF">FBUS_07505</name>
</gene>
<dbReference type="GO" id="GO:0035515">
    <property type="term" value="F:oxidative RNA demethylase activity"/>
    <property type="evidence" value="ECO:0007669"/>
    <property type="project" value="TreeGrafter"/>
</dbReference>
<name>A0A8E0RKS5_9TREM</name>
<comment type="cofactor">
    <cofactor evidence="1">
        <name>Fe(2+)</name>
        <dbReference type="ChEBI" id="CHEBI:29033"/>
    </cofactor>
    <text evidence="1">Binds 1 Fe(2+) ion per subunit.</text>
</comment>
<protein>
    <submittedName>
        <fullName evidence="3">Uncharacterized protein</fullName>
    </submittedName>
</protein>
<proteinExistence type="predicted"/>
<dbReference type="Gene3D" id="2.60.120.590">
    <property type="entry name" value="Alpha-ketoglutarate-dependent dioxygenase AlkB-like"/>
    <property type="match status" value="1"/>
</dbReference>
<evidence type="ECO:0000256" key="2">
    <source>
        <dbReference type="SAM" id="Phobius"/>
    </source>
</evidence>
<dbReference type="Proteomes" id="UP000728185">
    <property type="component" value="Unassembled WGS sequence"/>
</dbReference>
<dbReference type="GO" id="GO:0035513">
    <property type="term" value="P:oxidative RNA demethylation"/>
    <property type="evidence" value="ECO:0007669"/>
    <property type="project" value="TreeGrafter"/>
</dbReference>
<keyword evidence="1" id="KW-0479">Metal-binding</keyword>
<dbReference type="SUPFAM" id="SSF51197">
    <property type="entry name" value="Clavaminate synthase-like"/>
    <property type="match status" value="1"/>
</dbReference>